<keyword evidence="3" id="KW-1185">Reference proteome</keyword>
<reference evidence="2" key="1">
    <citation type="submission" date="2020-07" db="EMBL/GenBank/DDBJ databases">
        <title>Multicomponent nature underlies the extraordinary mechanical properties of spider dragline silk.</title>
        <authorList>
            <person name="Kono N."/>
            <person name="Nakamura H."/>
            <person name="Mori M."/>
            <person name="Yoshida Y."/>
            <person name="Ohtoshi R."/>
            <person name="Malay A.D."/>
            <person name="Moran D.A.P."/>
            <person name="Tomita M."/>
            <person name="Numata K."/>
            <person name="Arakawa K."/>
        </authorList>
    </citation>
    <scope>NUCLEOTIDE SEQUENCE</scope>
</reference>
<evidence type="ECO:0000256" key="1">
    <source>
        <dbReference type="SAM" id="MobiDB-lite"/>
    </source>
</evidence>
<name>A0A8X6HBL4_TRICU</name>
<protein>
    <submittedName>
        <fullName evidence="2">Uncharacterized protein</fullName>
    </submittedName>
</protein>
<evidence type="ECO:0000313" key="2">
    <source>
        <dbReference type="EMBL" id="GFQ99973.1"/>
    </source>
</evidence>
<feature type="non-terminal residue" evidence="2">
    <location>
        <position position="1"/>
    </location>
</feature>
<sequence length="198" mass="22532">SPVENSTKIDLDVVDSEDKENTKDEETFTYTAEEMRSLAYACAEVEMPAYVYQFNYEDSTDIQPETEKRKDAENAEEDAMDMQPKAKKMRGTSFGKSADEQLEEKETGETSFVNTMEERAEDAVEAEPKVETLNGNAIHPIEQELSFANICGIPPDDLPPAEEYLYGVDIATAMLRFLHYCATSRRSPRYRRRTLNGR</sequence>
<proteinExistence type="predicted"/>
<accession>A0A8X6HBL4</accession>
<comment type="caution">
    <text evidence="2">The sequence shown here is derived from an EMBL/GenBank/DDBJ whole genome shotgun (WGS) entry which is preliminary data.</text>
</comment>
<dbReference type="AlphaFoldDB" id="A0A8X6HBL4"/>
<dbReference type="Proteomes" id="UP000887116">
    <property type="component" value="Unassembled WGS sequence"/>
</dbReference>
<feature type="region of interest" description="Disordered" evidence="1">
    <location>
        <begin position="58"/>
        <end position="109"/>
    </location>
</feature>
<organism evidence="2 3">
    <name type="scientific">Trichonephila clavata</name>
    <name type="common">Joro spider</name>
    <name type="synonym">Nephila clavata</name>
    <dbReference type="NCBI Taxonomy" id="2740835"/>
    <lineage>
        <taxon>Eukaryota</taxon>
        <taxon>Metazoa</taxon>
        <taxon>Ecdysozoa</taxon>
        <taxon>Arthropoda</taxon>
        <taxon>Chelicerata</taxon>
        <taxon>Arachnida</taxon>
        <taxon>Araneae</taxon>
        <taxon>Araneomorphae</taxon>
        <taxon>Entelegynae</taxon>
        <taxon>Araneoidea</taxon>
        <taxon>Nephilidae</taxon>
        <taxon>Trichonephila</taxon>
    </lineage>
</organism>
<evidence type="ECO:0000313" key="3">
    <source>
        <dbReference type="Proteomes" id="UP000887116"/>
    </source>
</evidence>
<gene>
    <name evidence="2" type="ORF">TNCT_316621</name>
</gene>
<dbReference type="EMBL" id="BMAO01034942">
    <property type="protein sequence ID" value="GFQ99973.1"/>
    <property type="molecule type" value="Genomic_DNA"/>
</dbReference>
<feature type="region of interest" description="Disordered" evidence="1">
    <location>
        <begin position="1"/>
        <end position="23"/>
    </location>
</feature>